<proteinExistence type="predicted"/>
<dbReference type="NCBIfam" id="TIGR04408">
    <property type="entry name" value="LptG_lptG"/>
    <property type="match status" value="1"/>
</dbReference>
<sequence length="364" mass="39714">MPPSTLFRYIALRTVIAVGGLFAILTCLVLLVDLIENMRFVGKVANGDFSLALSLTLLRAPSLTQALVPFVFLFGSIWMFYQLNKRSEISVMRSAGLSVWRLLGPTAFIAAVFGFIVITAIDPLSASLMSHAETIKSKKQGIDGNQVRVFGDGIWLRQRDSSGQLIINSRNFDEQREVLEGVTIWRFDTESAFLERIDAEEAFLSGNTLELHEARLRSPASEVENYVPIYAVVTTLTSGNLRERVSPPETMSLWQLPQFILLADAAGLPTVRYNIRFHELCSTPLKLLAMVLIAAAFSMRPPRTGGAIQLAVLSILAGFVLYVLSEISTALGESGLAPASLAAWTPAIVASLAAITAMLHLEDG</sequence>
<comment type="caution">
    <text evidence="7">The sequence shown here is derived from an EMBL/GenBank/DDBJ whole genome shotgun (WGS) entry which is preliminary data.</text>
</comment>
<feature type="transmembrane region" description="Helical" evidence="6">
    <location>
        <begin position="63"/>
        <end position="81"/>
    </location>
</feature>
<keyword evidence="8" id="KW-1185">Reference proteome</keyword>
<dbReference type="PANTHER" id="PTHR33529:SF2">
    <property type="entry name" value="LIPOPOLYSACCHARIDE EXPORT SYSTEM PERMEASE PROTEIN LPTG"/>
    <property type="match status" value="1"/>
</dbReference>
<evidence type="ECO:0000313" key="8">
    <source>
        <dbReference type="Proteomes" id="UP001560685"/>
    </source>
</evidence>
<dbReference type="InterPro" id="IPR005495">
    <property type="entry name" value="LptG/LptF_permease"/>
</dbReference>
<accession>A0ABV3Z4D6</accession>
<feature type="transmembrane region" description="Helical" evidence="6">
    <location>
        <begin position="336"/>
        <end position="361"/>
    </location>
</feature>
<evidence type="ECO:0000256" key="4">
    <source>
        <dbReference type="ARBA" id="ARBA00022989"/>
    </source>
</evidence>
<keyword evidence="2" id="KW-1003">Cell membrane</keyword>
<evidence type="ECO:0000256" key="1">
    <source>
        <dbReference type="ARBA" id="ARBA00004651"/>
    </source>
</evidence>
<feature type="transmembrane region" description="Helical" evidence="6">
    <location>
        <begin position="102"/>
        <end position="121"/>
    </location>
</feature>
<reference evidence="7 8" key="1">
    <citation type="submission" date="2024-05" db="EMBL/GenBank/DDBJ databases">
        <title>Three bacterial strains, DH-69, EH-24, and ECK-19 isolated from coastal sediments.</title>
        <authorList>
            <person name="Ye Y.-Q."/>
            <person name="Du Z.-J."/>
        </authorList>
    </citation>
    <scope>NUCLEOTIDE SEQUENCE [LARGE SCALE GENOMIC DNA]</scope>
    <source>
        <strain evidence="7 8">ECK-19</strain>
    </source>
</reference>
<keyword evidence="5 6" id="KW-0472">Membrane</keyword>
<name>A0ABV3Z4D6_9PROT</name>
<dbReference type="RefSeq" id="WP_369313649.1">
    <property type="nucleotide sequence ID" value="NZ_JBEHZE010000001.1"/>
</dbReference>
<organism evidence="7 8">
    <name type="scientific">Hyphococcus lacteus</name>
    <dbReference type="NCBI Taxonomy" id="3143536"/>
    <lineage>
        <taxon>Bacteria</taxon>
        <taxon>Pseudomonadati</taxon>
        <taxon>Pseudomonadota</taxon>
        <taxon>Alphaproteobacteria</taxon>
        <taxon>Parvularculales</taxon>
        <taxon>Parvularculaceae</taxon>
        <taxon>Hyphococcus</taxon>
    </lineage>
</organism>
<evidence type="ECO:0000256" key="6">
    <source>
        <dbReference type="SAM" id="Phobius"/>
    </source>
</evidence>
<feature type="transmembrane region" description="Helical" evidence="6">
    <location>
        <begin position="306"/>
        <end position="324"/>
    </location>
</feature>
<dbReference type="EMBL" id="JBEHZE010000001">
    <property type="protein sequence ID" value="MEX6633669.1"/>
    <property type="molecule type" value="Genomic_DNA"/>
</dbReference>
<evidence type="ECO:0000313" key="7">
    <source>
        <dbReference type="EMBL" id="MEX6633669.1"/>
    </source>
</evidence>
<comment type="subcellular location">
    <subcellularLocation>
        <location evidence="1">Cell membrane</location>
        <topology evidence="1">Multi-pass membrane protein</topology>
    </subcellularLocation>
</comment>
<gene>
    <name evidence="7" type="primary">lptG</name>
    <name evidence="7" type="ORF">ABFZ84_08900</name>
</gene>
<evidence type="ECO:0000256" key="2">
    <source>
        <dbReference type="ARBA" id="ARBA00022475"/>
    </source>
</evidence>
<dbReference type="Pfam" id="PF03739">
    <property type="entry name" value="LptF_LptG"/>
    <property type="match status" value="1"/>
</dbReference>
<dbReference type="PANTHER" id="PTHR33529">
    <property type="entry name" value="SLR0882 PROTEIN-RELATED"/>
    <property type="match status" value="1"/>
</dbReference>
<keyword evidence="3 6" id="KW-0812">Transmembrane</keyword>
<evidence type="ECO:0000256" key="5">
    <source>
        <dbReference type="ARBA" id="ARBA00023136"/>
    </source>
</evidence>
<feature type="transmembrane region" description="Helical" evidence="6">
    <location>
        <begin position="12"/>
        <end position="32"/>
    </location>
</feature>
<keyword evidence="4 6" id="KW-1133">Transmembrane helix</keyword>
<dbReference type="InterPro" id="IPR030923">
    <property type="entry name" value="LptG"/>
</dbReference>
<protein>
    <submittedName>
        <fullName evidence="7">LPS export ABC transporter permease LptG</fullName>
    </submittedName>
</protein>
<evidence type="ECO:0000256" key="3">
    <source>
        <dbReference type="ARBA" id="ARBA00022692"/>
    </source>
</evidence>
<dbReference type="Proteomes" id="UP001560685">
    <property type="component" value="Unassembled WGS sequence"/>
</dbReference>